<proteinExistence type="predicted"/>
<organism evidence="1 2">
    <name type="scientific">[Clostridium] asparagiforme DSM 15981</name>
    <dbReference type="NCBI Taxonomy" id="518636"/>
    <lineage>
        <taxon>Bacteria</taxon>
        <taxon>Bacillati</taxon>
        <taxon>Bacillota</taxon>
        <taxon>Clostridia</taxon>
        <taxon>Lachnospirales</taxon>
        <taxon>Lachnospiraceae</taxon>
        <taxon>Enterocloster</taxon>
    </lineage>
</organism>
<keyword evidence="2" id="KW-1185">Reference proteome</keyword>
<comment type="caution">
    <text evidence="1">The sequence shown here is derived from an EMBL/GenBank/DDBJ whole genome shotgun (WGS) entry which is preliminary data.</text>
</comment>
<gene>
    <name evidence="1" type="ORF">CLOSTASPAR_04807</name>
</gene>
<dbReference type="EMBL" id="ACCJ01000398">
    <property type="protein sequence ID" value="EEG53142.1"/>
    <property type="molecule type" value="Genomic_DNA"/>
</dbReference>
<evidence type="ECO:0000313" key="2">
    <source>
        <dbReference type="Proteomes" id="UP000004756"/>
    </source>
</evidence>
<dbReference type="AlphaFoldDB" id="C0D6B0"/>
<dbReference type="HOGENOM" id="CLU_3287160_0_0_9"/>
<sequence>MISCFDLKSFETRAEYGLMVIGRVCCEELIGILRKRRRLP</sequence>
<accession>C0D6B0</accession>
<dbReference type="Proteomes" id="UP000004756">
    <property type="component" value="Unassembled WGS sequence"/>
</dbReference>
<protein>
    <submittedName>
        <fullName evidence="1">Uncharacterized protein</fullName>
    </submittedName>
</protein>
<reference evidence="1 2" key="1">
    <citation type="submission" date="2009-02" db="EMBL/GenBank/DDBJ databases">
        <title>Draft genome sequence of Clostridium asparagiforme (DSM 15981).</title>
        <authorList>
            <person name="Sudarsanam P."/>
            <person name="Ley R."/>
            <person name="Guruge J."/>
            <person name="Turnbaugh P.J."/>
            <person name="Mahowald M."/>
            <person name="Liep D."/>
            <person name="Gordon J."/>
        </authorList>
    </citation>
    <scope>NUCLEOTIDE SEQUENCE [LARGE SCALE GENOMIC DNA]</scope>
    <source>
        <strain evidence="1 2">DSM 15981</strain>
    </source>
</reference>
<evidence type="ECO:0000313" key="1">
    <source>
        <dbReference type="EMBL" id="EEG53142.1"/>
    </source>
</evidence>
<name>C0D6B0_9FIRM</name>